<evidence type="ECO:0000313" key="2">
    <source>
        <dbReference type="Proteomes" id="UP001266305"/>
    </source>
</evidence>
<protein>
    <submittedName>
        <fullName evidence="1">Uncharacterized protein</fullName>
    </submittedName>
</protein>
<gene>
    <name evidence="1" type="ORF">P7K49_023426</name>
</gene>
<dbReference type="EMBL" id="JASSZA010000011">
    <property type="protein sequence ID" value="KAK2097975.1"/>
    <property type="molecule type" value="Genomic_DNA"/>
</dbReference>
<accession>A0ABQ9UMF7</accession>
<proteinExistence type="predicted"/>
<sequence>MEVMTPMPALCIPRAQRDLVVSLAPTMSQPFSLIKQQVKLRSHLQYFKQKRLNYLSILHVHMWVVSTTL</sequence>
<comment type="caution">
    <text evidence="1">The sequence shown here is derived from an EMBL/GenBank/DDBJ whole genome shotgun (WGS) entry which is preliminary data.</text>
</comment>
<reference evidence="1 2" key="1">
    <citation type="submission" date="2023-05" db="EMBL/GenBank/DDBJ databases">
        <title>B98-5 Cell Line De Novo Hybrid Assembly: An Optical Mapping Approach.</title>
        <authorList>
            <person name="Kananen K."/>
            <person name="Auerbach J.A."/>
            <person name="Kautto E."/>
            <person name="Blachly J.S."/>
        </authorList>
    </citation>
    <scope>NUCLEOTIDE SEQUENCE [LARGE SCALE GENOMIC DNA]</scope>
    <source>
        <strain evidence="1">B95-8</strain>
        <tissue evidence="1">Cell line</tissue>
    </source>
</reference>
<organism evidence="1 2">
    <name type="scientific">Saguinus oedipus</name>
    <name type="common">Cotton-top tamarin</name>
    <name type="synonym">Oedipomidas oedipus</name>
    <dbReference type="NCBI Taxonomy" id="9490"/>
    <lineage>
        <taxon>Eukaryota</taxon>
        <taxon>Metazoa</taxon>
        <taxon>Chordata</taxon>
        <taxon>Craniata</taxon>
        <taxon>Vertebrata</taxon>
        <taxon>Euteleostomi</taxon>
        <taxon>Mammalia</taxon>
        <taxon>Eutheria</taxon>
        <taxon>Euarchontoglires</taxon>
        <taxon>Primates</taxon>
        <taxon>Haplorrhini</taxon>
        <taxon>Platyrrhini</taxon>
        <taxon>Cebidae</taxon>
        <taxon>Callitrichinae</taxon>
        <taxon>Saguinus</taxon>
    </lineage>
</organism>
<dbReference type="Proteomes" id="UP001266305">
    <property type="component" value="Unassembled WGS sequence"/>
</dbReference>
<evidence type="ECO:0000313" key="1">
    <source>
        <dbReference type="EMBL" id="KAK2097975.1"/>
    </source>
</evidence>
<keyword evidence="2" id="KW-1185">Reference proteome</keyword>
<name>A0ABQ9UMF7_SAGOE</name>